<dbReference type="PANTHER" id="PTHR11177:SF317">
    <property type="entry name" value="CHITINASE 12-RELATED"/>
    <property type="match status" value="1"/>
</dbReference>
<dbReference type="InterPro" id="IPR017853">
    <property type="entry name" value="GH"/>
</dbReference>
<dbReference type="GO" id="GO:0005975">
    <property type="term" value="P:carbohydrate metabolic process"/>
    <property type="evidence" value="ECO:0007669"/>
    <property type="project" value="InterPro"/>
</dbReference>
<comment type="caution">
    <text evidence="3">The sequence shown here is derived from an EMBL/GenBank/DDBJ whole genome shotgun (WGS) entry which is preliminary data.</text>
</comment>
<dbReference type="AlphaFoldDB" id="A0A8K0JUC1"/>
<dbReference type="InterPro" id="IPR001223">
    <property type="entry name" value="Glyco_hydro18_cat"/>
</dbReference>
<dbReference type="EMBL" id="KZ308135">
    <property type="protein sequence ID" value="KAG8222474.1"/>
    <property type="molecule type" value="Genomic_DNA"/>
</dbReference>
<keyword evidence="4" id="KW-1185">Reference proteome</keyword>
<dbReference type="Pfam" id="PF00704">
    <property type="entry name" value="Glyco_hydro_18"/>
    <property type="match status" value="2"/>
</dbReference>
<gene>
    <name evidence="3" type="ORF">J437_LFUL000836</name>
</gene>
<evidence type="ECO:0000313" key="3">
    <source>
        <dbReference type="EMBL" id="KAG8222474.1"/>
    </source>
</evidence>
<dbReference type="PROSITE" id="PS51910">
    <property type="entry name" value="GH18_2"/>
    <property type="match status" value="1"/>
</dbReference>
<protein>
    <recommendedName>
        <fullName evidence="2">GH18 domain-containing protein</fullName>
    </recommendedName>
</protein>
<dbReference type="GO" id="GO:0005576">
    <property type="term" value="C:extracellular region"/>
    <property type="evidence" value="ECO:0007669"/>
    <property type="project" value="TreeGrafter"/>
</dbReference>
<dbReference type="SUPFAM" id="SSF54556">
    <property type="entry name" value="Chitinase insertion domain"/>
    <property type="match status" value="1"/>
</dbReference>
<feature type="signal peptide" evidence="1">
    <location>
        <begin position="1"/>
        <end position="20"/>
    </location>
</feature>
<sequence>MLKTTLFLLTILQMFSSIKGNDSTTDAKRVVCYYAGFKLKQMKNLHPEDIDASVCTHIVYIHGEINTQLQKIYIPPSSESQPIGGDDYVERLVKLKEANPNLKLLLLVSTEHIPWAIETAERRTKIIQSAVEFLNATRFDGLDFATSPVAAEMVLFLHFCGNGWRMVYRRKYYKSSSADKLNHHRLLHVGMQIPEGRSCRHHVRMTVETCIERGFPANKLLISVPTFGLMFNLTDPKQTGLGASIDGPGNDRSQYSEGYTIFYSTLWKRLNDTTEGWTVARDEKTNSPYAYSKTGKWLSYEDPISAAIKARYVLEKNLGGALIIALDLEDFDGMTGKTFPIIRAVSDTFRQGVRASNEAVSHFYCEMQAAFEPYGYILSTIVSGKPEPMAMQAVVERMSR</sequence>
<reference evidence="3" key="1">
    <citation type="submission" date="2013-04" db="EMBL/GenBank/DDBJ databases">
        <authorList>
            <person name="Qu J."/>
            <person name="Murali S.C."/>
            <person name="Bandaranaike D."/>
            <person name="Bellair M."/>
            <person name="Blankenburg K."/>
            <person name="Chao H."/>
            <person name="Dinh H."/>
            <person name="Doddapaneni H."/>
            <person name="Downs B."/>
            <person name="Dugan-Rocha S."/>
            <person name="Elkadiri S."/>
            <person name="Gnanaolivu R.D."/>
            <person name="Hernandez B."/>
            <person name="Javaid M."/>
            <person name="Jayaseelan J.C."/>
            <person name="Lee S."/>
            <person name="Li M."/>
            <person name="Ming W."/>
            <person name="Munidasa M."/>
            <person name="Muniz J."/>
            <person name="Nguyen L."/>
            <person name="Ongeri F."/>
            <person name="Osuji N."/>
            <person name="Pu L.-L."/>
            <person name="Puazo M."/>
            <person name="Qu C."/>
            <person name="Quiroz J."/>
            <person name="Raj R."/>
            <person name="Weissenberger G."/>
            <person name="Xin Y."/>
            <person name="Zou X."/>
            <person name="Han Y."/>
            <person name="Richards S."/>
            <person name="Worley K."/>
            <person name="Muzny D."/>
            <person name="Gibbs R."/>
        </authorList>
    </citation>
    <scope>NUCLEOTIDE SEQUENCE</scope>
    <source>
        <strain evidence="3">Sampled in the wild</strain>
    </source>
</reference>
<feature type="domain" description="GH18" evidence="2">
    <location>
        <begin position="28"/>
        <end position="352"/>
    </location>
</feature>
<dbReference type="GO" id="GO:0006032">
    <property type="term" value="P:chitin catabolic process"/>
    <property type="evidence" value="ECO:0007669"/>
    <property type="project" value="TreeGrafter"/>
</dbReference>
<evidence type="ECO:0000259" key="2">
    <source>
        <dbReference type="PROSITE" id="PS51910"/>
    </source>
</evidence>
<dbReference type="Gene3D" id="3.20.20.80">
    <property type="entry name" value="Glycosidases"/>
    <property type="match status" value="2"/>
</dbReference>
<dbReference type="GO" id="GO:0008061">
    <property type="term" value="F:chitin binding"/>
    <property type="evidence" value="ECO:0007669"/>
    <property type="project" value="InterPro"/>
</dbReference>
<name>A0A8K0JUC1_LADFU</name>
<feature type="chain" id="PRO_5035428791" description="GH18 domain-containing protein" evidence="1">
    <location>
        <begin position="21"/>
        <end position="400"/>
    </location>
</feature>
<dbReference type="InterPro" id="IPR011583">
    <property type="entry name" value="Chitinase_II/V-like_cat"/>
</dbReference>
<dbReference type="Gene3D" id="3.10.50.10">
    <property type="match status" value="1"/>
</dbReference>
<keyword evidence="1" id="KW-0732">Signal</keyword>
<dbReference type="SMART" id="SM00636">
    <property type="entry name" value="Glyco_18"/>
    <property type="match status" value="1"/>
</dbReference>
<proteinExistence type="predicted"/>
<dbReference type="OrthoDB" id="10066324at2759"/>
<dbReference type="SUPFAM" id="SSF51445">
    <property type="entry name" value="(Trans)glycosidases"/>
    <property type="match status" value="1"/>
</dbReference>
<organism evidence="3 4">
    <name type="scientific">Ladona fulva</name>
    <name type="common">Scarce chaser dragonfly</name>
    <name type="synonym">Libellula fulva</name>
    <dbReference type="NCBI Taxonomy" id="123851"/>
    <lineage>
        <taxon>Eukaryota</taxon>
        <taxon>Metazoa</taxon>
        <taxon>Ecdysozoa</taxon>
        <taxon>Arthropoda</taxon>
        <taxon>Hexapoda</taxon>
        <taxon>Insecta</taxon>
        <taxon>Pterygota</taxon>
        <taxon>Palaeoptera</taxon>
        <taxon>Odonata</taxon>
        <taxon>Epiprocta</taxon>
        <taxon>Anisoptera</taxon>
        <taxon>Libelluloidea</taxon>
        <taxon>Libellulidae</taxon>
        <taxon>Ladona</taxon>
    </lineage>
</organism>
<dbReference type="GO" id="GO:0004568">
    <property type="term" value="F:chitinase activity"/>
    <property type="evidence" value="ECO:0007669"/>
    <property type="project" value="TreeGrafter"/>
</dbReference>
<dbReference type="InterPro" id="IPR050314">
    <property type="entry name" value="Glycosyl_Hydrlase_18"/>
</dbReference>
<evidence type="ECO:0000313" key="4">
    <source>
        <dbReference type="Proteomes" id="UP000792457"/>
    </source>
</evidence>
<evidence type="ECO:0000256" key="1">
    <source>
        <dbReference type="SAM" id="SignalP"/>
    </source>
</evidence>
<reference evidence="3" key="2">
    <citation type="submission" date="2017-10" db="EMBL/GenBank/DDBJ databases">
        <title>Ladona fulva Genome sequencing and assembly.</title>
        <authorList>
            <person name="Murali S."/>
            <person name="Richards S."/>
            <person name="Bandaranaike D."/>
            <person name="Bellair M."/>
            <person name="Blankenburg K."/>
            <person name="Chao H."/>
            <person name="Dinh H."/>
            <person name="Doddapaneni H."/>
            <person name="Dugan-Rocha S."/>
            <person name="Elkadiri S."/>
            <person name="Gnanaolivu R."/>
            <person name="Hernandez B."/>
            <person name="Skinner E."/>
            <person name="Javaid M."/>
            <person name="Lee S."/>
            <person name="Li M."/>
            <person name="Ming W."/>
            <person name="Munidasa M."/>
            <person name="Muniz J."/>
            <person name="Nguyen L."/>
            <person name="Hughes D."/>
            <person name="Osuji N."/>
            <person name="Pu L.-L."/>
            <person name="Puazo M."/>
            <person name="Qu C."/>
            <person name="Quiroz J."/>
            <person name="Raj R."/>
            <person name="Weissenberger G."/>
            <person name="Xin Y."/>
            <person name="Zou X."/>
            <person name="Han Y."/>
            <person name="Worley K."/>
            <person name="Muzny D."/>
            <person name="Gibbs R."/>
        </authorList>
    </citation>
    <scope>NUCLEOTIDE SEQUENCE</scope>
    <source>
        <strain evidence="3">Sampled in the wild</strain>
    </source>
</reference>
<dbReference type="Proteomes" id="UP000792457">
    <property type="component" value="Unassembled WGS sequence"/>
</dbReference>
<dbReference type="InterPro" id="IPR029070">
    <property type="entry name" value="Chitinase_insertion_sf"/>
</dbReference>
<accession>A0A8K0JUC1</accession>
<dbReference type="PANTHER" id="PTHR11177">
    <property type="entry name" value="CHITINASE"/>
    <property type="match status" value="1"/>
</dbReference>